<name>A0ABT7YD96_9BACT</name>
<evidence type="ECO:0000256" key="8">
    <source>
        <dbReference type="ARBA" id="ARBA00038436"/>
    </source>
</evidence>
<feature type="transmembrane region" description="Helical" evidence="9">
    <location>
        <begin position="127"/>
        <end position="150"/>
    </location>
</feature>
<feature type="domain" description="Tripartite ATP-independent periplasmic transporters DctQ component" evidence="10">
    <location>
        <begin position="20"/>
        <end position="145"/>
    </location>
</feature>
<feature type="transmembrane region" description="Helical" evidence="9">
    <location>
        <begin position="7"/>
        <end position="29"/>
    </location>
</feature>
<dbReference type="InterPro" id="IPR007387">
    <property type="entry name" value="TRAP_DctQ"/>
</dbReference>
<dbReference type="RefSeq" id="WP_290000098.1">
    <property type="nucleotide sequence ID" value="NZ_JAUEPH010000004.1"/>
</dbReference>
<comment type="caution">
    <text evidence="11">The sequence shown here is derived from an EMBL/GenBank/DDBJ whole genome shotgun (WGS) entry which is preliminary data.</text>
</comment>
<accession>A0ABT7YD96</accession>
<dbReference type="Pfam" id="PF04290">
    <property type="entry name" value="DctQ"/>
    <property type="match status" value="1"/>
</dbReference>
<keyword evidence="6 9" id="KW-1133">Transmembrane helix</keyword>
<feature type="transmembrane region" description="Helical" evidence="9">
    <location>
        <begin position="83"/>
        <end position="107"/>
    </location>
</feature>
<evidence type="ECO:0000256" key="3">
    <source>
        <dbReference type="ARBA" id="ARBA00022475"/>
    </source>
</evidence>
<protein>
    <submittedName>
        <fullName evidence="11">TRAP transporter small permease</fullName>
    </submittedName>
</protein>
<sequence>MKEKLDKVLGTSIVVLMGLMVINVTWQVVSRYIFGDPSSWTDEVARYLLVWLGLLGAAYVSGRNGHLAIDILPSKLQGKKARILQYFIHSVIILFAAIVMVAGGGNLVYITEILDQRTATLQVPLSWIYLMIPISGVMVMIYHGLFLVSIKTKYA</sequence>
<evidence type="ECO:0000256" key="9">
    <source>
        <dbReference type="SAM" id="Phobius"/>
    </source>
</evidence>
<evidence type="ECO:0000259" key="10">
    <source>
        <dbReference type="Pfam" id="PF04290"/>
    </source>
</evidence>
<proteinExistence type="inferred from homology"/>
<keyword evidence="5 9" id="KW-0812">Transmembrane</keyword>
<keyword evidence="2" id="KW-0813">Transport</keyword>
<evidence type="ECO:0000313" key="12">
    <source>
        <dbReference type="Proteomes" id="UP001171916"/>
    </source>
</evidence>
<dbReference type="InterPro" id="IPR055348">
    <property type="entry name" value="DctQ"/>
</dbReference>
<evidence type="ECO:0000256" key="6">
    <source>
        <dbReference type="ARBA" id="ARBA00022989"/>
    </source>
</evidence>
<feature type="transmembrane region" description="Helical" evidence="9">
    <location>
        <begin position="44"/>
        <end position="62"/>
    </location>
</feature>
<dbReference type="PANTHER" id="PTHR35011">
    <property type="entry name" value="2,3-DIKETO-L-GULONATE TRAP TRANSPORTER SMALL PERMEASE PROTEIN YIAM"/>
    <property type="match status" value="1"/>
</dbReference>
<dbReference type="PANTHER" id="PTHR35011:SF2">
    <property type="entry name" value="2,3-DIKETO-L-GULONATE TRAP TRANSPORTER SMALL PERMEASE PROTEIN YIAM"/>
    <property type="match status" value="1"/>
</dbReference>
<keyword evidence="12" id="KW-1185">Reference proteome</keyword>
<gene>
    <name evidence="11" type="ORF">QVH07_10100</name>
</gene>
<evidence type="ECO:0000256" key="2">
    <source>
        <dbReference type="ARBA" id="ARBA00022448"/>
    </source>
</evidence>
<evidence type="ECO:0000256" key="1">
    <source>
        <dbReference type="ARBA" id="ARBA00004429"/>
    </source>
</evidence>
<evidence type="ECO:0000256" key="5">
    <source>
        <dbReference type="ARBA" id="ARBA00022692"/>
    </source>
</evidence>
<evidence type="ECO:0000313" key="11">
    <source>
        <dbReference type="EMBL" id="MDN3204502.1"/>
    </source>
</evidence>
<dbReference type="Proteomes" id="UP001171916">
    <property type="component" value="Unassembled WGS sequence"/>
</dbReference>
<comment type="similarity">
    <text evidence="8">Belongs to the TRAP transporter small permease family.</text>
</comment>
<dbReference type="EMBL" id="JAUEPH010000004">
    <property type="protein sequence ID" value="MDN3204502.1"/>
    <property type="molecule type" value="Genomic_DNA"/>
</dbReference>
<reference evidence="11" key="1">
    <citation type="submission" date="2023-06" db="EMBL/GenBank/DDBJ databases">
        <title>Robiginitalea aurantiacus sp. nov. and Algoriphagus sediminis sp. nov., isolated from coastal sediment.</title>
        <authorList>
            <person name="Zhou Z.Y."/>
            <person name="An J."/>
            <person name="Jia Y.W."/>
            <person name="Du Z.J."/>
        </authorList>
    </citation>
    <scope>NUCLEOTIDE SEQUENCE</scope>
    <source>
        <strain evidence="11">C2-7</strain>
    </source>
</reference>
<keyword evidence="3" id="KW-1003">Cell membrane</keyword>
<comment type="subcellular location">
    <subcellularLocation>
        <location evidence="1">Cell inner membrane</location>
        <topology evidence="1">Multi-pass membrane protein</topology>
    </subcellularLocation>
</comment>
<evidence type="ECO:0000256" key="4">
    <source>
        <dbReference type="ARBA" id="ARBA00022519"/>
    </source>
</evidence>
<keyword evidence="7 9" id="KW-0472">Membrane</keyword>
<organism evidence="11 12">
    <name type="scientific">Algoriphagus sediminis</name>
    <dbReference type="NCBI Taxonomy" id="3057113"/>
    <lineage>
        <taxon>Bacteria</taxon>
        <taxon>Pseudomonadati</taxon>
        <taxon>Bacteroidota</taxon>
        <taxon>Cytophagia</taxon>
        <taxon>Cytophagales</taxon>
        <taxon>Cyclobacteriaceae</taxon>
        <taxon>Algoriphagus</taxon>
    </lineage>
</organism>
<evidence type="ECO:0000256" key="7">
    <source>
        <dbReference type="ARBA" id="ARBA00023136"/>
    </source>
</evidence>
<keyword evidence="4" id="KW-0997">Cell inner membrane</keyword>